<dbReference type="GO" id="GO:0030288">
    <property type="term" value="C:outer membrane-bounded periplasmic space"/>
    <property type="evidence" value="ECO:0007669"/>
    <property type="project" value="TreeGrafter"/>
</dbReference>
<evidence type="ECO:0000313" key="8">
    <source>
        <dbReference type="Proteomes" id="UP000179734"/>
    </source>
</evidence>
<keyword evidence="5" id="KW-1133">Transmembrane helix</keyword>
<dbReference type="PANTHER" id="PTHR30532:SF1">
    <property type="entry name" value="IRON(3+)-HYDROXAMATE-BINDING PROTEIN FHUD"/>
    <property type="match status" value="1"/>
</dbReference>
<dbReference type="PANTHER" id="PTHR30532">
    <property type="entry name" value="IRON III DICITRATE-BINDING PERIPLASMIC PROTEIN"/>
    <property type="match status" value="1"/>
</dbReference>
<dbReference type="InterPro" id="IPR051313">
    <property type="entry name" value="Bact_iron-sidero_bind"/>
</dbReference>
<keyword evidence="4" id="KW-0732">Signal</keyword>
<evidence type="ECO:0000256" key="1">
    <source>
        <dbReference type="ARBA" id="ARBA00004196"/>
    </source>
</evidence>
<gene>
    <name evidence="7" type="ORF">BKN37_15695</name>
</gene>
<keyword evidence="5" id="KW-0472">Membrane</keyword>
<comment type="subcellular location">
    <subcellularLocation>
        <location evidence="1">Cell envelope</location>
    </subcellularLocation>
</comment>
<dbReference type="Proteomes" id="UP000179734">
    <property type="component" value="Unassembled WGS sequence"/>
</dbReference>
<evidence type="ECO:0000256" key="4">
    <source>
        <dbReference type="ARBA" id="ARBA00022729"/>
    </source>
</evidence>
<dbReference type="InterPro" id="IPR002491">
    <property type="entry name" value="ABC_transptr_periplasmic_BD"/>
</dbReference>
<dbReference type="PROSITE" id="PS50983">
    <property type="entry name" value="FE_B12_PBP"/>
    <property type="match status" value="1"/>
</dbReference>
<reference evidence="7 8" key="1">
    <citation type="submission" date="2016-10" db="EMBL/GenBank/DDBJ databases">
        <title>Genome sequence of Mycobacterium talmonii.</title>
        <authorList>
            <person name="Greninger A.L."/>
            <person name="Elliott B."/>
            <person name="Vasireddy S."/>
            <person name="Vasireddy R."/>
        </authorList>
    </citation>
    <scope>NUCLEOTIDE SEQUENCE [LARGE SCALE GENOMIC DNA]</scope>
    <source>
        <strain evidence="8">NE-TNMC-100812</strain>
    </source>
</reference>
<dbReference type="GO" id="GO:1901678">
    <property type="term" value="P:iron coordination entity transport"/>
    <property type="evidence" value="ECO:0007669"/>
    <property type="project" value="UniProtKB-ARBA"/>
</dbReference>
<evidence type="ECO:0000259" key="6">
    <source>
        <dbReference type="PROSITE" id="PS50983"/>
    </source>
</evidence>
<dbReference type="AlphaFoldDB" id="A0A1S1NCB3"/>
<evidence type="ECO:0000313" key="7">
    <source>
        <dbReference type="EMBL" id="OHV02776.1"/>
    </source>
</evidence>
<feature type="transmembrane region" description="Helical" evidence="5">
    <location>
        <begin position="20"/>
        <end position="42"/>
    </location>
</feature>
<dbReference type="EMBL" id="MLQM01000085">
    <property type="protein sequence ID" value="OHV02776.1"/>
    <property type="molecule type" value="Genomic_DNA"/>
</dbReference>
<comment type="caution">
    <text evidence="7">The sequence shown here is derived from an EMBL/GenBank/DDBJ whole genome shotgun (WGS) entry which is preliminary data.</text>
</comment>
<dbReference type="Pfam" id="PF01497">
    <property type="entry name" value="Peripla_BP_2"/>
    <property type="match status" value="1"/>
</dbReference>
<evidence type="ECO:0000256" key="3">
    <source>
        <dbReference type="ARBA" id="ARBA00022448"/>
    </source>
</evidence>
<accession>A0A1S1NCB3</accession>
<evidence type="ECO:0000256" key="2">
    <source>
        <dbReference type="ARBA" id="ARBA00008814"/>
    </source>
</evidence>
<feature type="domain" description="Fe/B12 periplasmic-binding" evidence="6">
    <location>
        <begin position="71"/>
        <end position="333"/>
    </location>
</feature>
<name>A0A1S1NCB3_9MYCO</name>
<protein>
    <recommendedName>
        <fullName evidence="6">Fe/B12 periplasmic-binding domain-containing protein</fullName>
    </recommendedName>
</protein>
<keyword evidence="8" id="KW-1185">Reference proteome</keyword>
<keyword evidence="5" id="KW-0812">Transmembrane</keyword>
<dbReference type="SUPFAM" id="SSF53807">
    <property type="entry name" value="Helical backbone' metal receptor"/>
    <property type="match status" value="1"/>
</dbReference>
<comment type="similarity">
    <text evidence="2">Belongs to the bacterial solute-binding protein 8 family.</text>
</comment>
<proteinExistence type="inferred from homology"/>
<keyword evidence="3" id="KW-0813">Transport</keyword>
<organism evidence="7 8">
    <name type="scientific">Mycobacterium talmoniae</name>
    <dbReference type="NCBI Taxonomy" id="1858794"/>
    <lineage>
        <taxon>Bacteria</taxon>
        <taxon>Bacillati</taxon>
        <taxon>Actinomycetota</taxon>
        <taxon>Actinomycetes</taxon>
        <taxon>Mycobacteriales</taxon>
        <taxon>Mycobacteriaceae</taxon>
        <taxon>Mycobacterium</taxon>
    </lineage>
</organism>
<sequence>MQPPAQLRAPQPPKRRRRTWLIAALVAVVAVTAAAVTAVALMGRGEKEAPYQAQSFTGAFGTVKLDQRPRAVAALGPGDADAVLSLKVQPVVLTAPQGQMPTWEKDLAHTNPAVLPAVDPAAIAAAKPDVIIDSGDLDQATYAKLASIAPTITRPTDAGASWNWQAQLTWIGKILGKDDAAKSVIADAANQLTQVRMKHPNFTGKSITVINYTGNETTVAVRESPPTGYLQGLGFTYNSAFERTPGGPADIVVQRRSQTEYDAFKTDVVIVCRSDPAAGSGGFAGLPGWFTAASVTLVIVDNPATIAALNTGGPAATAYLNTSLVDRLAEEIR</sequence>
<evidence type="ECO:0000256" key="5">
    <source>
        <dbReference type="SAM" id="Phobius"/>
    </source>
</evidence>
<dbReference type="Gene3D" id="3.40.50.1980">
    <property type="entry name" value="Nitrogenase molybdenum iron protein domain"/>
    <property type="match status" value="2"/>
</dbReference>